<reference evidence="2" key="1">
    <citation type="journal article" date="2019" name="Int. J. Syst. Evol. Microbiol.">
        <title>The Global Catalogue of Microorganisms (GCM) 10K type strain sequencing project: providing services to taxonomists for standard genome sequencing and annotation.</title>
        <authorList>
            <consortium name="The Broad Institute Genomics Platform"/>
            <consortium name="The Broad Institute Genome Sequencing Center for Infectious Disease"/>
            <person name="Wu L."/>
            <person name="Ma J."/>
        </authorList>
    </citation>
    <scope>NUCLEOTIDE SEQUENCE [LARGE SCALE GENOMIC DNA]</scope>
    <source>
        <strain evidence="2">ICMP 19430</strain>
    </source>
</reference>
<gene>
    <name evidence="1" type="ORF">ACFQW9_24080</name>
</gene>
<organism evidence="1 2">
    <name type="scientific">Streptomyces caviscabies</name>
    <dbReference type="NCBI Taxonomy" id="90079"/>
    <lineage>
        <taxon>Bacteria</taxon>
        <taxon>Bacillati</taxon>
        <taxon>Actinomycetota</taxon>
        <taxon>Actinomycetes</taxon>
        <taxon>Kitasatosporales</taxon>
        <taxon>Streptomycetaceae</taxon>
        <taxon>Streptomyces</taxon>
    </lineage>
</organism>
<dbReference type="EMBL" id="JBHTCK010000007">
    <property type="protein sequence ID" value="MFC7353729.1"/>
    <property type="molecule type" value="Genomic_DNA"/>
</dbReference>
<dbReference type="Proteomes" id="UP001596509">
    <property type="component" value="Unassembled WGS sequence"/>
</dbReference>
<keyword evidence="2" id="KW-1185">Reference proteome</keyword>
<accession>A0ABW2MFP1</accession>
<comment type="caution">
    <text evidence="1">The sequence shown here is derived from an EMBL/GenBank/DDBJ whole genome shotgun (WGS) entry which is preliminary data.</text>
</comment>
<sequence>MAHSSVARARPLRNTISEDDIGAGGRILLYDRLRKRYLDWTLADPAGRGVEEVRPIRDEIRKLVENLIVENLIEEIAPAHPAHPERTA</sequence>
<name>A0ABW2MFP1_9ACTN</name>
<dbReference type="RefSeq" id="WP_266490097.1">
    <property type="nucleotide sequence ID" value="NZ_JBHTCK010000007.1"/>
</dbReference>
<proteinExistence type="predicted"/>
<evidence type="ECO:0000313" key="2">
    <source>
        <dbReference type="Proteomes" id="UP001596509"/>
    </source>
</evidence>
<protein>
    <submittedName>
        <fullName evidence="1">Uncharacterized protein</fullName>
    </submittedName>
</protein>
<evidence type="ECO:0000313" key="1">
    <source>
        <dbReference type="EMBL" id="MFC7353729.1"/>
    </source>
</evidence>